<comment type="caution">
    <text evidence="4">The sequence shown here is derived from an EMBL/GenBank/DDBJ whole genome shotgun (WGS) entry which is preliminary data.</text>
</comment>
<dbReference type="InterPro" id="IPR015590">
    <property type="entry name" value="Aldehyde_DH_dom"/>
</dbReference>
<keyword evidence="5" id="KW-1185">Reference proteome</keyword>
<dbReference type="Gene3D" id="3.40.309.10">
    <property type="entry name" value="Aldehyde Dehydrogenase, Chain A, domain 2"/>
    <property type="match status" value="1"/>
</dbReference>
<protein>
    <submittedName>
        <fullName evidence="4">NAD-dependent succinate-semialdehyde dehydrogenase</fullName>
        <ecNumber evidence="4">1.2.1.-</ecNumber>
    </submittedName>
</protein>
<evidence type="ECO:0000259" key="3">
    <source>
        <dbReference type="Pfam" id="PF00171"/>
    </source>
</evidence>
<dbReference type="EMBL" id="JBHSHC010000125">
    <property type="protein sequence ID" value="MFC4769309.1"/>
    <property type="molecule type" value="Genomic_DNA"/>
</dbReference>
<dbReference type="InterPro" id="IPR050740">
    <property type="entry name" value="Aldehyde_DH_Superfamily"/>
</dbReference>
<dbReference type="InterPro" id="IPR010102">
    <property type="entry name" value="Succ_semiAld_DH"/>
</dbReference>
<dbReference type="PROSITE" id="PS00070">
    <property type="entry name" value="ALDEHYDE_DEHYDR_CYS"/>
    <property type="match status" value="1"/>
</dbReference>
<dbReference type="PANTHER" id="PTHR43353">
    <property type="entry name" value="SUCCINATE-SEMIALDEHYDE DEHYDROGENASE, MITOCHONDRIAL"/>
    <property type="match status" value="1"/>
</dbReference>
<dbReference type="InterPro" id="IPR016163">
    <property type="entry name" value="Ald_DH_C"/>
</dbReference>
<dbReference type="GO" id="GO:0016491">
    <property type="term" value="F:oxidoreductase activity"/>
    <property type="evidence" value="ECO:0007669"/>
    <property type="project" value="UniProtKB-KW"/>
</dbReference>
<dbReference type="NCBIfam" id="TIGR01780">
    <property type="entry name" value="SSADH"/>
    <property type="match status" value="1"/>
</dbReference>
<evidence type="ECO:0000256" key="1">
    <source>
        <dbReference type="ARBA" id="ARBA00009986"/>
    </source>
</evidence>
<dbReference type="RefSeq" id="WP_380027678.1">
    <property type="nucleotide sequence ID" value="NZ_JBHSHC010000125.1"/>
</dbReference>
<dbReference type="InterPro" id="IPR016162">
    <property type="entry name" value="Ald_DH_N"/>
</dbReference>
<evidence type="ECO:0000313" key="5">
    <source>
        <dbReference type="Proteomes" id="UP001596002"/>
    </source>
</evidence>
<comment type="similarity">
    <text evidence="1">Belongs to the aldehyde dehydrogenase family.</text>
</comment>
<dbReference type="Proteomes" id="UP001596002">
    <property type="component" value="Unassembled WGS sequence"/>
</dbReference>
<evidence type="ECO:0000313" key="4">
    <source>
        <dbReference type="EMBL" id="MFC4769309.1"/>
    </source>
</evidence>
<dbReference type="InterPro" id="IPR016161">
    <property type="entry name" value="Ald_DH/histidinol_DH"/>
</dbReference>
<dbReference type="EC" id="1.2.1.-" evidence="4"/>
<evidence type="ECO:0000256" key="2">
    <source>
        <dbReference type="ARBA" id="ARBA00023002"/>
    </source>
</evidence>
<feature type="domain" description="Aldehyde dehydrogenase" evidence="3">
    <location>
        <begin position="11"/>
        <end position="475"/>
    </location>
</feature>
<dbReference type="InterPro" id="IPR016160">
    <property type="entry name" value="Ald_DH_CS_CYS"/>
</dbReference>
<dbReference type="SUPFAM" id="SSF53720">
    <property type="entry name" value="ALDH-like"/>
    <property type="match status" value="1"/>
</dbReference>
<name>A0ABV9Q4W1_9BACL</name>
<proteinExistence type="inferred from homology"/>
<accession>A0ABV9Q4W1</accession>
<organism evidence="4 5">
    <name type="scientific">Effusibacillus consociatus</name>
    <dbReference type="NCBI Taxonomy" id="1117041"/>
    <lineage>
        <taxon>Bacteria</taxon>
        <taxon>Bacillati</taxon>
        <taxon>Bacillota</taxon>
        <taxon>Bacilli</taxon>
        <taxon>Bacillales</taxon>
        <taxon>Alicyclobacillaceae</taxon>
        <taxon>Effusibacillus</taxon>
    </lineage>
</organism>
<dbReference type="Pfam" id="PF00171">
    <property type="entry name" value="Aldedh"/>
    <property type="match status" value="1"/>
</dbReference>
<dbReference type="Gene3D" id="3.40.605.10">
    <property type="entry name" value="Aldehyde Dehydrogenase, Chain A, domain 1"/>
    <property type="match status" value="1"/>
</dbReference>
<sequence length="479" mass="52385">MENRLYINGKWREAAGSRQFPVTNPATGEFITAVADASAADAREAVEAAWQAFETWSKETARKRSELLYKWYRLIVEHAGELASLMTTEQGKPVNEAKGEVLYGADFVLWYAEEAKRIYGDLIPASAQTKRLQVLQQPVGPVLAITPWNFPAAMITRKIAPALAAGCTVVIKPSEETPLTAIRLVELAEQAGFPPGVINLLTVQNPREVSEVLLTSPLIRKITFTGSTEVGKFLMRQAANGVKRVSLELGGHAPFIVFADADIEKAVDGAIASKFRNAGQTCVCANRIYVEETILAAFTEKFRAKVEQLKVGQGHQEDVEIGPLINQEAVEKVERHVRDALEKGAQLVCGGQRLTGAGYENGQFFQPTILAGVTNDMLISQEETFGPVAPIYAFRTEEEVLDLANHPNYGLAAYVYTSNLGRTIRMTENLEFGIVGVNDPLPAVAQAPFGGYKESGLGREGGKYGLEEFLETKFVSIQF</sequence>
<keyword evidence="2 4" id="KW-0560">Oxidoreductase</keyword>
<dbReference type="PANTHER" id="PTHR43353:SF5">
    <property type="entry name" value="SUCCINATE-SEMIALDEHYDE DEHYDROGENASE, MITOCHONDRIAL"/>
    <property type="match status" value="1"/>
</dbReference>
<dbReference type="CDD" id="cd07103">
    <property type="entry name" value="ALDH_F5_SSADH_GabD"/>
    <property type="match status" value="1"/>
</dbReference>
<reference evidence="5" key="1">
    <citation type="journal article" date="2019" name="Int. J. Syst. Evol. Microbiol.">
        <title>The Global Catalogue of Microorganisms (GCM) 10K type strain sequencing project: providing services to taxonomists for standard genome sequencing and annotation.</title>
        <authorList>
            <consortium name="The Broad Institute Genomics Platform"/>
            <consortium name="The Broad Institute Genome Sequencing Center for Infectious Disease"/>
            <person name="Wu L."/>
            <person name="Ma J."/>
        </authorList>
    </citation>
    <scope>NUCLEOTIDE SEQUENCE [LARGE SCALE GENOMIC DNA]</scope>
    <source>
        <strain evidence="5">WYCCWR 12678</strain>
    </source>
</reference>
<gene>
    <name evidence="4" type="ORF">ACFO8Q_18425</name>
</gene>